<dbReference type="GO" id="GO:0015074">
    <property type="term" value="P:DNA integration"/>
    <property type="evidence" value="ECO:0007669"/>
    <property type="project" value="InterPro"/>
</dbReference>
<dbReference type="PANTHER" id="PTHR33153:SF3">
    <property type="entry name" value="TRAFFICKING PROTEIN PARTICLE COMPLEX SUBUNIT 11 DOMAIN-CONTAINING PROTEIN"/>
    <property type="match status" value="1"/>
</dbReference>
<feature type="domain" description="DUF7869" evidence="2">
    <location>
        <begin position="61"/>
        <end position="246"/>
    </location>
</feature>
<proteinExistence type="predicted"/>
<evidence type="ECO:0000313" key="3">
    <source>
        <dbReference type="EnsemblMetazoa" id="G19076.1:cds"/>
    </source>
</evidence>
<reference evidence="3" key="1">
    <citation type="submission" date="2022-08" db="UniProtKB">
        <authorList>
            <consortium name="EnsemblMetazoa"/>
        </authorList>
    </citation>
    <scope>IDENTIFICATION</scope>
    <source>
        <strain evidence="3">05x7-T-G4-1.051#20</strain>
    </source>
</reference>
<organism evidence="3 4">
    <name type="scientific">Magallana gigas</name>
    <name type="common">Pacific oyster</name>
    <name type="synonym">Crassostrea gigas</name>
    <dbReference type="NCBI Taxonomy" id="29159"/>
    <lineage>
        <taxon>Eukaryota</taxon>
        <taxon>Metazoa</taxon>
        <taxon>Spiralia</taxon>
        <taxon>Lophotrochozoa</taxon>
        <taxon>Mollusca</taxon>
        <taxon>Bivalvia</taxon>
        <taxon>Autobranchia</taxon>
        <taxon>Pteriomorphia</taxon>
        <taxon>Ostreida</taxon>
        <taxon>Ostreoidea</taxon>
        <taxon>Ostreidae</taxon>
        <taxon>Magallana</taxon>
    </lineage>
</organism>
<dbReference type="Pfam" id="PF25273">
    <property type="entry name" value="DUF7869"/>
    <property type="match status" value="1"/>
</dbReference>
<name>A0A8W8JL29_MAGGI</name>
<evidence type="ECO:0000256" key="1">
    <source>
        <dbReference type="ARBA" id="ARBA00023172"/>
    </source>
</evidence>
<accession>A0A8W8JL29</accession>
<dbReference type="AlphaFoldDB" id="A0A8W8JL29"/>
<keyword evidence="1" id="KW-0233">DNA recombination</keyword>
<dbReference type="EnsemblMetazoa" id="G19076.1">
    <property type="protein sequence ID" value="G19076.1:cds"/>
    <property type="gene ID" value="G19076"/>
</dbReference>
<dbReference type="Proteomes" id="UP000005408">
    <property type="component" value="Unassembled WGS sequence"/>
</dbReference>
<dbReference type="GO" id="GO:0003677">
    <property type="term" value="F:DNA binding"/>
    <property type="evidence" value="ECO:0007669"/>
    <property type="project" value="InterPro"/>
</dbReference>
<dbReference type="InterPro" id="IPR011010">
    <property type="entry name" value="DNA_brk_join_enz"/>
</dbReference>
<keyword evidence="4" id="KW-1185">Reference proteome</keyword>
<dbReference type="Gene3D" id="1.10.443.10">
    <property type="entry name" value="Intergrase catalytic core"/>
    <property type="match status" value="1"/>
</dbReference>
<dbReference type="PANTHER" id="PTHR33153">
    <property type="entry name" value="MYND-TYPE DOMAIN-CONTAINING PROTEIN"/>
    <property type="match status" value="1"/>
</dbReference>
<evidence type="ECO:0000259" key="2">
    <source>
        <dbReference type="Pfam" id="PF25273"/>
    </source>
</evidence>
<sequence>MCSGAGFHGNFSNHSGKRTCATNLFQSGIEEQLVMSRTGHRSTAVRNYKRPSQEQLSAGDAALTRIHHHVTGVLEHGQRKPYLFTWTDKFSCDTNITINCLLKVLEDVSNDMSLPPTLYIQADNSAKDNKNFILMGFLASLVQQNIFKKIKLSFLMVGHTHEDVDQMFSRVSVHIARKSVPTLPILQDLAREAYHPMPNVQHLENIWDYRQMGISSKVQLVGHSSPHQFKFVKEGDKVLMHFKEWPLKSTTYQGVDVTSLAAAYGNEPQPIQQITEKGRKVFEAMEGDLKKWQDGGKMTEEQIKWWKDHLQRERELPFPSVKRASQFQPFRCPEEAPEVAVPAMQALHDHIRNLKKKSTVKVVHRRA</sequence>
<dbReference type="InterPro" id="IPR057191">
    <property type="entry name" value="DUF7869"/>
</dbReference>
<dbReference type="GO" id="GO:0006310">
    <property type="term" value="P:DNA recombination"/>
    <property type="evidence" value="ECO:0007669"/>
    <property type="project" value="UniProtKB-KW"/>
</dbReference>
<dbReference type="SUPFAM" id="SSF56349">
    <property type="entry name" value="DNA breaking-rejoining enzymes"/>
    <property type="match status" value="1"/>
</dbReference>
<protein>
    <recommendedName>
        <fullName evidence="2">DUF7869 domain-containing protein</fullName>
    </recommendedName>
</protein>
<dbReference type="InterPro" id="IPR013762">
    <property type="entry name" value="Integrase-like_cat_sf"/>
</dbReference>
<evidence type="ECO:0000313" key="4">
    <source>
        <dbReference type="Proteomes" id="UP000005408"/>
    </source>
</evidence>